<dbReference type="Proteomes" id="UP000831859">
    <property type="component" value="Chromosome"/>
</dbReference>
<accession>A0ABY4PFA3</accession>
<name>A0ABY4PFA3_9LACO</name>
<dbReference type="SUPFAM" id="SSF53474">
    <property type="entry name" value="alpha/beta-Hydrolases"/>
    <property type="match status" value="1"/>
</dbReference>
<dbReference type="PANTHER" id="PTHR42776:SF27">
    <property type="entry name" value="DIPEPTIDYL PEPTIDASE FAMILY MEMBER 6"/>
    <property type="match status" value="1"/>
</dbReference>
<dbReference type="Pfam" id="PF00326">
    <property type="entry name" value="Peptidase_S9"/>
    <property type="match status" value="1"/>
</dbReference>
<dbReference type="Gene3D" id="3.40.50.1820">
    <property type="entry name" value="alpha/beta hydrolase"/>
    <property type="match status" value="1"/>
</dbReference>
<sequence>MKKINDGDIYDLYSLTQLNSDKFFVKNGIDKFENSYTAKIYHLDNHLNSTPITDESFSLSPIKINDELYYLNKINGNMQLVRRSLTNHDKKILTSNGNVSDLLSSKNKQKLFFKVTRTKVEPKFEAKKFPQVRYINCLDNRNDGFGWKDHQTVYILYEMDVATGDFQILKTTKHNFNILDINQDGTSLMFSQNIYSLNKSISRVYKLNLVSMKENLITPTDGNFNEAIFAPDNNNALLVGNNNEYGSGTVFDLYVYNFIDEKMNNLTSCIDDIEVSYNGGLATDFVQNRSNKGVKWINNDYYLFHATSHGRSQIYLGFKDDIKKIYDDETEIYDFSILNENQLLLSVSSQSSPNKLLLFNIKEDKQQLVYNPNKLYEQKHDFVLPKSFSTISEDKKFNIHGWCLFPETNKTKVPVILYIHGGPHETYGDSFFYEFQYLASHGFAVLFMNPRGSSSYGQTFEKASMGRVGKEDYSDILTGLNYSMKKFDNLDKDNIFIAGGSYGGFMASWIISHTDKFKAAIVQRPIVDWHSFYGTSDIGVRFSRNELGADMDDEGVNFYWDASPLKYAKNIKTPTRIQHGEWDMRCPVNQSEALFQAIKRNDIEADYIRYPQSFHGFSRNGLPNLRVQRINDIYNWFNNHVN</sequence>
<keyword evidence="1" id="KW-0378">Hydrolase</keyword>
<dbReference type="EMBL" id="CP093362">
    <property type="protein sequence ID" value="UQS84446.1"/>
    <property type="molecule type" value="Genomic_DNA"/>
</dbReference>
<keyword evidence="4" id="KW-1185">Reference proteome</keyword>
<dbReference type="InterPro" id="IPR029058">
    <property type="entry name" value="AB_hydrolase_fold"/>
</dbReference>
<evidence type="ECO:0000259" key="2">
    <source>
        <dbReference type="Pfam" id="PF00326"/>
    </source>
</evidence>
<evidence type="ECO:0000313" key="3">
    <source>
        <dbReference type="EMBL" id="UQS84446.1"/>
    </source>
</evidence>
<reference evidence="3 4" key="1">
    <citation type="journal article" date="2022" name="Int. J. Syst. Evol. Microbiol.">
        <title>Apilactobacillus apisilvae sp. nov., Nicolia spurrieriana gen. nov. sp. nov., Bombilactobacillus folatiphilus sp. nov. and Bombilactobacillus thymidiniphilus sp. nov., four new lactic acid bacterial isolates from stingless bees Tetragonula carbonaria and Austroplebeia australis.</title>
        <authorList>
            <person name="Oliphant S.A."/>
            <person name="Watson-Haigh N.S."/>
            <person name="Sumby K.M."/>
            <person name="Gardner J."/>
            <person name="Groom S."/>
            <person name="Jiranek V."/>
        </authorList>
    </citation>
    <scope>NUCLEOTIDE SEQUENCE [LARGE SCALE GENOMIC DNA]</scope>
    <source>
        <strain evidence="3 4">SG5_A10</strain>
    </source>
</reference>
<proteinExistence type="predicted"/>
<dbReference type="InterPro" id="IPR001375">
    <property type="entry name" value="Peptidase_S9_cat"/>
</dbReference>
<gene>
    <name evidence="3" type="ORF">MOO46_04100</name>
</gene>
<evidence type="ECO:0000256" key="1">
    <source>
        <dbReference type="ARBA" id="ARBA00022801"/>
    </source>
</evidence>
<organism evidence="3 4">
    <name type="scientific">Apilactobacillus apisilvae</name>
    <dbReference type="NCBI Taxonomy" id="2923364"/>
    <lineage>
        <taxon>Bacteria</taxon>
        <taxon>Bacillati</taxon>
        <taxon>Bacillota</taxon>
        <taxon>Bacilli</taxon>
        <taxon>Lactobacillales</taxon>
        <taxon>Lactobacillaceae</taxon>
        <taxon>Apilactobacillus</taxon>
    </lineage>
</organism>
<dbReference type="RefSeq" id="WP_249510432.1">
    <property type="nucleotide sequence ID" value="NZ_CP093362.1"/>
</dbReference>
<feature type="domain" description="Peptidase S9 prolyl oligopeptidase catalytic" evidence="2">
    <location>
        <begin position="430"/>
        <end position="641"/>
    </location>
</feature>
<protein>
    <submittedName>
        <fullName evidence="3">S9 family peptidase</fullName>
    </submittedName>
</protein>
<dbReference type="PANTHER" id="PTHR42776">
    <property type="entry name" value="SERINE PEPTIDASE S9 FAMILY MEMBER"/>
    <property type="match status" value="1"/>
</dbReference>
<evidence type="ECO:0000313" key="4">
    <source>
        <dbReference type="Proteomes" id="UP000831859"/>
    </source>
</evidence>
<dbReference type="SUPFAM" id="SSF69322">
    <property type="entry name" value="Tricorn protease domain 2"/>
    <property type="match status" value="1"/>
</dbReference>